<dbReference type="Proteomes" id="UP001054902">
    <property type="component" value="Unassembled WGS sequence"/>
</dbReference>
<evidence type="ECO:0000256" key="1">
    <source>
        <dbReference type="ARBA" id="ARBA00022603"/>
    </source>
</evidence>
<organism evidence="5 6">
    <name type="scientific">Chaetoceros tenuissimus</name>
    <dbReference type="NCBI Taxonomy" id="426638"/>
    <lineage>
        <taxon>Eukaryota</taxon>
        <taxon>Sar</taxon>
        <taxon>Stramenopiles</taxon>
        <taxon>Ochrophyta</taxon>
        <taxon>Bacillariophyta</taxon>
        <taxon>Coscinodiscophyceae</taxon>
        <taxon>Chaetocerotophycidae</taxon>
        <taxon>Chaetocerotales</taxon>
        <taxon>Chaetocerotaceae</taxon>
        <taxon>Chaetoceros</taxon>
    </lineage>
</organism>
<dbReference type="EMBL" id="BLLK01000056">
    <property type="protein sequence ID" value="GFH56825.1"/>
    <property type="molecule type" value="Genomic_DNA"/>
</dbReference>
<keyword evidence="1" id="KW-0489">Methyltransferase</keyword>
<dbReference type="PANTHER" id="PTHR12029:SF11">
    <property type="entry name" value="METHYLTRANSFERASE TARBP1-RELATED"/>
    <property type="match status" value="1"/>
</dbReference>
<protein>
    <recommendedName>
        <fullName evidence="4">ABM domain-containing protein</fullName>
    </recommendedName>
</protein>
<dbReference type="GO" id="GO:0016423">
    <property type="term" value="F:tRNA (guanine) methyltransferase activity"/>
    <property type="evidence" value="ECO:0007669"/>
    <property type="project" value="InterPro"/>
</dbReference>
<feature type="region of interest" description="Disordered" evidence="3">
    <location>
        <begin position="344"/>
        <end position="378"/>
    </location>
</feature>
<dbReference type="GO" id="GO:0030488">
    <property type="term" value="P:tRNA methylation"/>
    <property type="evidence" value="ECO:0007669"/>
    <property type="project" value="InterPro"/>
</dbReference>
<keyword evidence="2" id="KW-0808">Transferase</keyword>
<proteinExistence type="predicted"/>
<evidence type="ECO:0000256" key="2">
    <source>
        <dbReference type="ARBA" id="ARBA00022679"/>
    </source>
</evidence>
<gene>
    <name evidence="5" type="ORF">CTEN210_13301</name>
</gene>
<comment type="caution">
    <text evidence="5">The sequence shown here is derived from an EMBL/GenBank/DDBJ whole genome shotgun (WGS) entry which is preliminary data.</text>
</comment>
<dbReference type="Gene3D" id="3.40.1280.10">
    <property type="match status" value="1"/>
</dbReference>
<dbReference type="SUPFAM" id="SSF54909">
    <property type="entry name" value="Dimeric alpha+beta barrel"/>
    <property type="match status" value="1"/>
</dbReference>
<dbReference type="InterPro" id="IPR011008">
    <property type="entry name" value="Dimeric_a/b-barrel"/>
</dbReference>
<dbReference type="InterPro" id="IPR029028">
    <property type="entry name" value="Alpha/beta_knot_MTases"/>
</dbReference>
<evidence type="ECO:0000313" key="5">
    <source>
        <dbReference type="EMBL" id="GFH56825.1"/>
    </source>
</evidence>
<sequence length="1874" mass="209805">MSAPIQQLLSFAALLKPQKKSDERLSLKQLIPVHDSLIQSLGIANNEKVLCKEASNTTQDIIKALVQSEEEASLILDILKSKKNADILLVIQYLLAIAPNCLFFKLQHITFSILQENTQYDALLRDAILHASFAKASGYEEQNLKTCLESIHVKTCSALVTPLPSRSKSKKKGLSFTDINIIVHVNCKIMTRLLTTELSSDAKDVVLTYNFQTIMSILNAICYYNLDQPLIANGKTTILMRPITALLLPALLENQNSELPQRMDQIWLFICDLIGNGSSEKRKCRTWEKAAPSVASALLCILADSVHDLTLIIPESYRDYIETTATLSDMKIFWEFLQSCLSSGSDDNSKMDSTKGMRGGGGFTQTKKQKNPYQDGTAEDTDVDQMVRRRGIHILSCVMEAETRKCKSALKKDISNDEQQKWRAYNNRINLWKKYVMVFEALEMEVEVHLVEQVWGTTLELCRACVDSKKDNLKQDSLPQMTWEWVGSLFSRVLMSDSPTLRKLALFRMARGEVGFKATHDDDEPMSTATNKVGAAPISIISPRFMLFDFIRSYDSLVTVGTGVNFEVDGKASNFDLATMLPTFISNYTKSLFGDARLQEFIESLLSKQFLDATRARTLVSVFDAIVGAWDGHDGVKVNLTMESISSAVLSLKDFNESGSVVLAYRQSLLLAFARILSLSNLAENRKPDPIFLLNTLLLFPAPEETTELTTFHKESDASLHKWLCSFGESWIVSVAAACSSSYLSGDLLEYSNRFDNGLVFTSKLERQFGGSVAKICALVGTNESPSSSLLWPSINKGLQACTPFGGGSTIPFSKEIGQKIARAIILLELGCRERKLGGVGNGDLVLDKDGNMLPVPPSIELLLSKSINFILEQLKLVSVCNYDEANAVEDIVGGRSTKSQEFSKHFIILINQLVVLKNSFPSSIIMSQSLNGLLSASLDSVHSKYNLLKDSNDFSVKDAVLMMKTMSIIYAVLTVGAEMETNTTDSEEKTEIYSIVEKCSSVLDFKFKKPTDKSKIATWQVKGMTSLFEHSRWGALMFLVPLVYKTSSEPLPVMREFHDKVIGKAIDSVNATPADALPCLFEAAVFSAKESFDMFTEDEKENTYNFSKNVRRIIDTFFAVMKDTTRSPVRNYMLNVTCSIIFQPRLLVDEYKSLARMKSKGVQPNLKLDAPVLTAFRKLMKEAGTSKPHMSKYIMSYICVGWLGDQSDKENVGIAAIPYRGDIAKLLTHKEEVVEKSAAHQEGLVKKYEEGCFTSLPGGVPQSSMVRAFLAIFFSNLPDAETINKDVLTKLCHYLISYLLDNICLVTERKGSTLLTTGSFEYVQKIRAWQALCMLHRYVTPDIADETLRKVFAAMDQQLHGQIRYWVEVFTIQVARKNPNVFINIYKEEILRTDLSTQQVSSLMIMGGNLMVGHYSSLFLKQIMANNASILRDVIAGTIPWLSSTQGFCRAIAQLLTHKLIPLTLGTSMQGDDTFFLKTISNFLETNKEMVRLRKKQSKFFEQYDVDFACSPEGMFSYPVDNGDESNPPHLVEIMRKCLVDVYEETSPMDAPEWKQLEDEIAAFNEKNEAITNTEDSIQDDSELVNFQRKILPVDTLNLTLEEHAEASLRNAAGRTRQSLIVCASLIDKVTNLAGLTRTAEIFAAEKIVVPDKKVAKMDNFKSIAVGAEDWVDIEECKEGDLLQWLKDRKEDGYSIIGIEQTSSSQCLSNIEFEEKSVLLLGKEKEGIPVEFLQMVDKCVEIPQLGIIRSLNFCCQSKKQQEEDSKNKPKNKNMSEVIAIVVEAEIKPERVEEFLDIIEKDAIGSRAEPGCLRFDVVKDGMKENVYFFYEVYENADAVAFHKEQPHFKLWGDFKASGGIVSSVTKKCTGVFMT</sequence>
<keyword evidence="6" id="KW-1185">Reference proteome</keyword>
<dbReference type="InterPro" id="IPR007138">
    <property type="entry name" value="ABM_dom"/>
</dbReference>
<dbReference type="InterPro" id="IPR044748">
    <property type="entry name" value="Trm3/TARBP1_C"/>
</dbReference>
<evidence type="ECO:0000259" key="4">
    <source>
        <dbReference type="PROSITE" id="PS51725"/>
    </source>
</evidence>
<dbReference type="Pfam" id="PF00588">
    <property type="entry name" value="SpoU_methylase"/>
    <property type="match status" value="1"/>
</dbReference>
<dbReference type="Gene3D" id="3.30.70.100">
    <property type="match status" value="1"/>
</dbReference>
<dbReference type="InterPro" id="IPR001537">
    <property type="entry name" value="SpoU_MeTrfase"/>
</dbReference>
<evidence type="ECO:0000256" key="3">
    <source>
        <dbReference type="SAM" id="MobiDB-lite"/>
    </source>
</evidence>
<dbReference type="InterPro" id="IPR045330">
    <property type="entry name" value="TRM3/TARBP1"/>
</dbReference>
<feature type="domain" description="ABM" evidence="4">
    <location>
        <begin position="1779"/>
        <end position="1872"/>
    </location>
</feature>
<evidence type="ECO:0000313" key="6">
    <source>
        <dbReference type="Proteomes" id="UP001054902"/>
    </source>
</evidence>
<dbReference type="InterPro" id="IPR029026">
    <property type="entry name" value="tRNA_m1G_MTases_N"/>
</dbReference>
<dbReference type="Pfam" id="PF03992">
    <property type="entry name" value="ABM"/>
    <property type="match status" value="1"/>
</dbReference>
<dbReference type="SUPFAM" id="SSF75217">
    <property type="entry name" value="alpha/beta knot"/>
    <property type="match status" value="1"/>
</dbReference>
<reference evidence="5 6" key="1">
    <citation type="journal article" date="2021" name="Sci. Rep.">
        <title>The genome of the diatom Chaetoceros tenuissimus carries an ancient integrated fragment of an extant virus.</title>
        <authorList>
            <person name="Hongo Y."/>
            <person name="Kimura K."/>
            <person name="Takaki Y."/>
            <person name="Yoshida Y."/>
            <person name="Baba S."/>
            <person name="Kobayashi G."/>
            <person name="Nagasaki K."/>
            <person name="Hano T."/>
            <person name="Tomaru Y."/>
        </authorList>
    </citation>
    <scope>NUCLEOTIDE SEQUENCE [LARGE SCALE GENOMIC DNA]</scope>
    <source>
        <strain evidence="5 6">NIES-3715</strain>
    </source>
</reference>
<name>A0AAD3HAW6_9STRA</name>
<dbReference type="PANTHER" id="PTHR12029">
    <property type="entry name" value="RNA METHYLTRANSFERASE"/>
    <property type="match status" value="1"/>
</dbReference>
<dbReference type="PROSITE" id="PS51725">
    <property type="entry name" value="ABM"/>
    <property type="match status" value="1"/>
</dbReference>
<dbReference type="CDD" id="cd18091">
    <property type="entry name" value="SpoU-like_TRM3-like"/>
    <property type="match status" value="1"/>
</dbReference>
<accession>A0AAD3HAW6</accession>
<dbReference type="GO" id="GO:0003723">
    <property type="term" value="F:RNA binding"/>
    <property type="evidence" value="ECO:0007669"/>
    <property type="project" value="InterPro"/>
</dbReference>